<dbReference type="RefSeq" id="WP_089252923.1">
    <property type="nucleotide sequence ID" value="NZ_FZOW01000036.1"/>
</dbReference>
<keyword evidence="3" id="KW-1185">Reference proteome</keyword>
<dbReference type="AlphaFoldDB" id="A0A239NDG6"/>
<dbReference type="OrthoDB" id="4377572at2"/>
<accession>A0A239NDG6</accession>
<gene>
    <name evidence="2" type="ORF">SAMN05421642_13631</name>
</gene>
<dbReference type="GO" id="GO:0003989">
    <property type="term" value="F:acetyl-CoA carboxylase activity"/>
    <property type="evidence" value="ECO:0007669"/>
    <property type="project" value="InterPro"/>
</dbReference>
<dbReference type="EMBL" id="FZOW01000036">
    <property type="protein sequence ID" value="SNT52915.1"/>
    <property type="molecule type" value="Genomic_DNA"/>
</dbReference>
<sequence length="72" mass="7465">MTEQVAAVQFRGNPSDAEVAAIVAVLAAAAHAQSVTSHPPMSTLGGWGSPADQHRYGLGSAPTEFVNARYSR</sequence>
<reference evidence="3" key="1">
    <citation type="submission" date="2017-06" db="EMBL/GenBank/DDBJ databases">
        <authorList>
            <person name="Varghese N."/>
            <person name="Submissions S."/>
        </authorList>
    </citation>
    <scope>NUCLEOTIDE SEQUENCE [LARGE SCALE GENOMIC DNA]</scope>
    <source>
        <strain evidence="3">JCM 23211</strain>
    </source>
</reference>
<evidence type="ECO:0000256" key="1">
    <source>
        <dbReference type="SAM" id="MobiDB-lite"/>
    </source>
</evidence>
<organism evidence="2 3">
    <name type="scientific">Rhodococcoides kyotonense</name>
    <dbReference type="NCBI Taxonomy" id="398843"/>
    <lineage>
        <taxon>Bacteria</taxon>
        <taxon>Bacillati</taxon>
        <taxon>Actinomycetota</taxon>
        <taxon>Actinomycetes</taxon>
        <taxon>Mycobacteriales</taxon>
        <taxon>Nocardiaceae</taxon>
        <taxon>Rhodococcoides</taxon>
    </lineage>
</organism>
<protein>
    <submittedName>
        <fullName evidence="2">Acyl-CoA carboxylase epsilon subunit</fullName>
    </submittedName>
</protein>
<dbReference type="Pfam" id="PF13822">
    <property type="entry name" value="ACC_epsilon"/>
    <property type="match status" value="1"/>
</dbReference>
<evidence type="ECO:0000313" key="2">
    <source>
        <dbReference type="EMBL" id="SNT52915.1"/>
    </source>
</evidence>
<dbReference type="GO" id="GO:0004658">
    <property type="term" value="F:propionyl-CoA carboxylase activity"/>
    <property type="evidence" value="ECO:0007669"/>
    <property type="project" value="InterPro"/>
</dbReference>
<proteinExistence type="predicted"/>
<dbReference type="InterPro" id="IPR032716">
    <property type="entry name" value="ACC_epsilon"/>
</dbReference>
<evidence type="ECO:0000313" key="3">
    <source>
        <dbReference type="Proteomes" id="UP000198327"/>
    </source>
</evidence>
<feature type="region of interest" description="Disordered" evidence="1">
    <location>
        <begin position="36"/>
        <end position="60"/>
    </location>
</feature>
<dbReference type="Proteomes" id="UP000198327">
    <property type="component" value="Unassembled WGS sequence"/>
</dbReference>
<name>A0A239NDG6_9NOCA</name>